<evidence type="ECO:0000256" key="1">
    <source>
        <dbReference type="ARBA" id="ARBA00004651"/>
    </source>
</evidence>
<reference evidence="9" key="2">
    <citation type="submission" date="2020-01" db="EMBL/GenBank/DDBJ databases">
        <authorList>
            <person name="Hornung B."/>
        </authorList>
    </citation>
    <scope>NUCLEOTIDE SEQUENCE</scope>
    <source>
        <strain evidence="9">PacBioINE</strain>
    </source>
</reference>
<keyword evidence="11" id="KW-1185">Reference proteome</keyword>
<evidence type="ECO:0000313" key="9">
    <source>
        <dbReference type="EMBL" id="CAA7602907.1"/>
    </source>
</evidence>
<keyword evidence="4 7" id="KW-0812">Transmembrane</keyword>
<dbReference type="EMBL" id="LR746496">
    <property type="protein sequence ID" value="CAA7602907.1"/>
    <property type="molecule type" value="Genomic_DNA"/>
</dbReference>
<dbReference type="PANTHER" id="PTHR34582">
    <property type="entry name" value="UPF0702 TRANSMEMBRANE PROTEIN YCAP"/>
    <property type="match status" value="1"/>
</dbReference>
<gene>
    <name evidence="10" type="ORF">DEACI_0208</name>
    <name evidence="9" type="ORF">DEACI_3730</name>
</gene>
<keyword evidence="3" id="KW-1003">Cell membrane</keyword>
<evidence type="ECO:0000256" key="7">
    <source>
        <dbReference type="SAM" id="Phobius"/>
    </source>
</evidence>
<evidence type="ECO:0000313" key="11">
    <source>
        <dbReference type="Proteomes" id="UP001071230"/>
    </source>
</evidence>
<reference evidence="10" key="1">
    <citation type="submission" date="2014-11" db="EMBL/GenBank/DDBJ databases">
        <authorList>
            <person name="Hornung B.V."/>
        </authorList>
    </citation>
    <scope>NUCLEOTIDE SEQUENCE</scope>
    <source>
        <strain evidence="10">INE</strain>
    </source>
</reference>
<evidence type="ECO:0000313" key="10">
    <source>
        <dbReference type="EMBL" id="CEJ05788.1"/>
    </source>
</evidence>
<sequence>MLIVVVRTLILYALVVLVLRLLGKRQIGQLQPFELVVVIMISELAAVPSEDVGIPLVSGIVPILVLLLAGATLSYFSLKSEKARAILCGTPTVLIDKGRIVERELERNRYNLSDLLEQLRLKNVPNVADVEYAILETNGEVSVIPKAEKRPSIPEDFQISPKDEGLPIPLVMDGKVHIENWNQAGVNAAWLEAEIKKHNLQGVEQVLLASIDASGTLFVQENRRKKILH</sequence>
<organism evidence="9">
    <name type="scientific">Acididesulfobacillus acetoxydans</name>
    <dbReference type="NCBI Taxonomy" id="1561005"/>
    <lineage>
        <taxon>Bacteria</taxon>
        <taxon>Bacillati</taxon>
        <taxon>Bacillota</taxon>
        <taxon>Clostridia</taxon>
        <taxon>Eubacteriales</taxon>
        <taxon>Peptococcaceae</taxon>
        <taxon>Acididesulfobacillus</taxon>
    </lineage>
</organism>
<dbReference type="RefSeq" id="WP_240986207.1">
    <property type="nucleotide sequence ID" value="NZ_CDGJ01000003.1"/>
</dbReference>
<dbReference type="PANTHER" id="PTHR34582:SF6">
    <property type="entry name" value="UPF0702 TRANSMEMBRANE PROTEIN YCAP"/>
    <property type="match status" value="1"/>
</dbReference>
<dbReference type="KEGG" id="aacx:DEACI_3730"/>
<evidence type="ECO:0000256" key="4">
    <source>
        <dbReference type="ARBA" id="ARBA00022692"/>
    </source>
</evidence>
<evidence type="ECO:0000259" key="8">
    <source>
        <dbReference type="Pfam" id="PF04239"/>
    </source>
</evidence>
<dbReference type="EMBL" id="CDGJ01000003">
    <property type="protein sequence ID" value="CEJ05788.1"/>
    <property type="molecule type" value="Genomic_DNA"/>
</dbReference>
<evidence type="ECO:0000256" key="3">
    <source>
        <dbReference type="ARBA" id="ARBA00022475"/>
    </source>
</evidence>
<dbReference type="GO" id="GO:0005886">
    <property type="term" value="C:plasma membrane"/>
    <property type="evidence" value="ECO:0007669"/>
    <property type="project" value="UniProtKB-SubCell"/>
</dbReference>
<name>A0A8S0Y081_9FIRM</name>
<comment type="similarity">
    <text evidence="2">Belongs to the UPF0702 family.</text>
</comment>
<accession>A0A8S0Y081</accession>
<keyword evidence="5 7" id="KW-1133">Transmembrane helix</keyword>
<keyword evidence="6 7" id="KW-0472">Membrane</keyword>
<dbReference type="Proteomes" id="UP001071230">
    <property type="component" value="Unassembled WGS sequence"/>
</dbReference>
<feature type="transmembrane region" description="Helical" evidence="7">
    <location>
        <begin position="30"/>
        <end position="47"/>
    </location>
</feature>
<proteinExistence type="inferred from homology"/>
<evidence type="ECO:0000256" key="6">
    <source>
        <dbReference type="ARBA" id="ARBA00023136"/>
    </source>
</evidence>
<comment type="subcellular location">
    <subcellularLocation>
        <location evidence="1">Cell membrane</location>
        <topology evidence="1">Multi-pass membrane protein</topology>
    </subcellularLocation>
</comment>
<dbReference type="Pfam" id="PF04239">
    <property type="entry name" value="DUF421"/>
    <property type="match status" value="1"/>
</dbReference>
<feature type="domain" description="YetF C-terminal" evidence="8">
    <location>
        <begin position="79"/>
        <end position="211"/>
    </location>
</feature>
<protein>
    <submittedName>
        <fullName evidence="10">Duf421 protein</fullName>
    </submittedName>
</protein>
<dbReference type="InterPro" id="IPR023090">
    <property type="entry name" value="UPF0702_alpha/beta_dom_sf"/>
</dbReference>
<dbReference type="InterPro" id="IPR007353">
    <property type="entry name" value="DUF421"/>
</dbReference>
<dbReference type="Gene3D" id="3.30.240.20">
    <property type="entry name" value="bsu07140 like domains"/>
    <property type="match status" value="2"/>
</dbReference>
<dbReference type="Proteomes" id="UP000836597">
    <property type="component" value="Chromosome"/>
</dbReference>
<feature type="transmembrane region" description="Helical" evidence="7">
    <location>
        <begin position="6"/>
        <end position="23"/>
    </location>
</feature>
<feature type="transmembrane region" description="Helical" evidence="7">
    <location>
        <begin position="53"/>
        <end position="76"/>
    </location>
</feature>
<dbReference type="AlphaFoldDB" id="A0A8S0Y081"/>
<evidence type="ECO:0000256" key="2">
    <source>
        <dbReference type="ARBA" id="ARBA00006448"/>
    </source>
</evidence>
<evidence type="ECO:0000256" key="5">
    <source>
        <dbReference type="ARBA" id="ARBA00022989"/>
    </source>
</evidence>